<dbReference type="PANTHER" id="PTHR43751:SF3">
    <property type="entry name" value="SULFATASE N-TERMINAL DOMAIN-CONTAINING PROTEIN"/>
    <property type="match status" value="1"/>
</dbReference>
<dbReference type="Gene3D" id="3.40.720.10">
    <property type="entry name" value="Alkaline Phosphatase, subunit A"/>
    <property type="match status" value="1"/>
</dbReference>
<evidence type="ECO:0000313" key="2">
    <source>
        <dbReference type="EMBL" id="SVC72034.1"/>
    </source>
</evidence>
<dbReference type="PANTHER" id="PTHR43751">
    <property type="entry name" value="SULFATASE"/>
    <property type="match status" value="1"/>
</dbReference>
<protein>
    <recommendedName>
        <fullName evidence="1">N-sulphoglucosamine sulphohydrolase C-terminal domain-containing protein</fullName>
    </recommendedName>
</protein>
<dbReference type="Gene3D" id="3.30.1120.10">
    <property type="match status" value="1"/>
</dbReference>
<proteinExistence type="predicted"/>
<dbReference type="AlphaFoldDB" id="A0A382PF53"/>
<feature type="non-terminal residue" evidence="2">
    <location>
        <position position="1"/>
    </location>
</feature>
<feature type="domain" description="N-sulphoglucosamine sulphohydrolase C-terminal" evidence="1">
    <location>
        <begin position="40"/>
        <end position="178"/>
    </location>
</feature>
<sequence>GLTDDTIVVFTSDNGTTHLKLEVDYDFFNSVDNLRGLKGSLYEGGIRVPLIVKWPGKVKAGTQSDLVTGLEDWMVTILDLIGVKDLLPDDRDGISIAPTLLGKKQTKRKFLYREFSGYGGQQAVWLGKWKGIRQKMLRKGKNHDPLKIQLYDLETDPSESKDLAAKHPEVVERIRKLMADQHVPSPHFPMKPID</sequence>
<reference evidence="2" key="1">
    <citation type="submission" date="2018-05" db="EMBL/GenBank/DDBJ databases">
        <authorList>
            <person name="Lanie J.A."/>
            <person name="Ng W.-L."/>
            <person name="Kazmierczak K.M."/>
            <person name="Andrzejewski T.M."/>
            <person name="Davidsen T.M."/>
            <person name="Wayne K.J."/>
            <person name="Tettelin H."/>
            <person name="Glass J.I."/>
            <person name="Rusch D."/>
            <person name="Podicherti R."/>
            <person name="Tsui H.-C.T."/>
            <person name="Winkler M.E."/>
        </authorList>
    </citation>
    <scope>NUCLEOTIDE SEQUENCE</scope>
</reference>
<dbReference type="InterPro" id="IPR017850">
    <property type="entry name" value="Alkaline_phosphatase_core_sf"/>
</dbReference>
<dbReference type="SUPFAM" id="SSF53649">
    <property type="entry name" value="Alkaline phosphatase-like"/>
    <property type="match status" value="1"/>
</dbReference>
<dbReference type="InterPro" id="IPR032506">
    <property type="entry name" value="SGSH_C"/>
</dbReference>
<dbReference type="EMBL" id="UINC01106990">
    <property type="protein sequence ID" value="SVC72034.1"/>
    <property type="molecule type" value="Genomic_DNA"/>
</dbReference>
<accession>A0A382PF53</accession>
<dbReference type="InterPro" id="IPR052701">
    <property type="entry name" value="GAG_Ulvan_Degrading_Sulfatases"/>
</dbReference>
<dbReference type="Pfam" id="PF16347">
    <property type="entry name" value="SGSH_C"/>
    <property type="match status" value="1"/>
</dbReference>
<evidence type="ECO:0000259" key="1">
    <source>
        <dbReference type="Pfam" id="PF16347"/>
    </source>
</evidence>
<organism evidence="2">
    <name type="scientific">marine metagenome</name>
    <dbReference type="NCBI Taxonomy" id="408172"/>
    <lineage>
        <taxon>unclassified sequences</taxon>
        <taxon>metagenomes</taxon>
        <taxon>ecological metagenomes</taxon>
    </lineage>
</organism>
<gene>
    <name evidence="2" type="ORF">METZ01_LOCUS324888</name>
</gene>
<name>A0A382PF53_9ZZZZ</name>